<dbReference type="STRING" id="1441469.A0A1Q5Q7E6"/>
<dbReference type="GO" id="GO:0008270">
    <property type="term" value="F:zinc ion binding"/>
    <property type="evidence" value="ECO:0007669"/>
    <property type="project" value="InterPro"/>
</dbReference>
<protein>
    <recommendedName>
        <fullName evidence="7">Zn(2)-C6 fungal-type domain-containing protein</fullName>
    </recommendedName>
</protein>
<dbReference type="PANTHER" id="PTHR31001:SF40">
    <property type="entry name" value="ZN(II)2CYS6 TRANSCRIPTION FACTOR (EUROFUNG)"/>
    <property type="match status" value="1"/>
</dbReference>
<gene>
    <name evidence="8" type="ORF">UA08_08998</name>
</gene>
<keyword evidence="5" id="KW-0539">Nucleus</keyword>
<sequence>METSQGPLPRSAEVDDGASKPSSSSGSASRVRRRNRMITSCLECRRRKLKCDRLHPCTNCSKGNRECLFLASSLDSATRLKLAELKERMGTLERSLEVEVTQTTQPAEGEKHMDPNVLPAEEEDLILQPSGVTMMDAMYDDEADDVMVDFGIKLGKMRVTERLGGLLRPRLADEIASNLKSEMQDLPGHEVPKDDGDSEVLKLLELANQGIPLPFLEPGPSFIAPRSDMLLGPSLQEYALLNLLPTKAAADKLLQQYWESCHPITRIMHRPTFEARYQLLWDNVAQGIEPAPSIQAIVFATLFTAAVSMAPSDTLNIFGVDQRSLIESFQLGTESALGKAHFLRSTKTETLQAFVMYLLCFLDIRTAEVQGPRPSIRSEDFTTKFPLNINDEDLVAGNKEESQEWTDMTFARIRFECQEIFREVLIDRSRLEQKKITITGALAKIESSRKAIYERYGPIFNITNITPLQRAASVTLSFMLHRLHIMLLHKFYRSWSSRMPDRIIQLIVDTGTQQLEDAIALETSPDLRPWQWYSRAYHNYHSALLLLVEVSSHPLRREADRIWRCLEYVYEVEDSSHLQNLPRSQIIEHRRRNAHHILRQFRDRMKVYQTLRRIKYTANIDEIKKGQTEPHSLVSIDAVSKEPESSAVFNLNPMTLLPGMNVIEQARARQTQSPHSHLQSQGSVPNIPVMTESRNDLQGNFNESTTQFGAGDPIREVTHDIHGPKSTWTAGPSNSFVQTPMPLYMMNEISPPSSEDMPMPEIDWSEWDKIFPPHLNDGNIDLSPQKSSTIRNEMDPNTMYTFPYPPFNTKLF</sequence>
<keyword evidence="2" id="KW-0805">Transcription regulation</keyword>
<dbReference type="InterPro" id="IPR001138">
    <property type="entry name" value="Zn2Cys6_DnaBD"/>
</dbReference>
<dbReference type="GO" id="GO:0005634">
    <property type="term" value="C:nucleus"/>
    <property type="evidence" value="ECO:0007669"/>
    <property type="project" value="UniProtKB-SubCell"/>
</dbReference>
<dbReference type="CDD" id="cd00067">
    <property type="entry name" value="GAL4"/>
    <property type="match status" value="1"/>
</dbReference>
<dbReference type="SUPFAM" id="SSF57701">
    <property type="entry name" value="Zn2/Cys6 DNA-binding domain"/>
    <property type="match status" value="1"/>
</dbReference>
<comment type="subcellular location">
    <subcellularLocation>
        <location evidence="1">Nucleus</location>
    </subcellularLocation>
</comment>
<evidence type="ECO:0000256" key="2">
    <source>
        <dbReference type="ARBA" id="ARBA00023015"/>
    </source>
</evidence>
<name>A0A1Q5Q7E6_TALAT</name>
<proteinExistence type="predicted"/>
<dbReference type="EMBL" id="LFMY01000018">
    <property type="protein sequence ID" value="OKL55767.1"/>
    <property type="molecule type" value="Genomic_DNA"/>
</dbReference>
<dbReference type="SMART" id="SM00066">
    <property type="entry name" value="GAL4"/>
    <property type="match status" value="1"/>
</dbReference>
<reference evidence="8 9" key="1">
    <citation type="submission" date="2015-06" db="EMBL/GenBank/DDBJ databases">
        <title>Talaromyces atroroseus IBT 11181 draft genome.</title>
        <authorList>
            <person name="Rasmussen K.B."/>
            <person name="Rasmussen S."/>
            <person name="Petersen B."/>
            <person name="Sicheritz-Ponten T."/>
            <person name="Mortensen U.H."/>
            <person name="Thrane U."/>
        </authorList>
    </citation>
    <scope>NUCLEOTIDE SEQUENCE [LARGE SCALE GENOMIC DNA]</scope>
    <source>
        <strain evidence="8 9">IBT 11181</strain>
    </source>
</reference>
<dbReference type="CDD" id="cd12148">
    <property type="entry name" value="fungal_TF_MHR"/>
    <property type="match status" value="1"/>
</dbReference>
<evidence type="ECO:0000313" key="9">
    <source>
        <dbReference type="Proteomes" id="UP000214365"/>
    </source>
</evidence>
<evidence type="ECO:0000256" key="6">
    <source>
        <dbReference type="SAM" id="MobiDB-lite"/>
    </source>
</evidence>
<dbReference type="PANTHER" id="PTHR31001">
    <property type="entry name" value="UNCHARACTERIZED TRANSCRIPTIONAL REGULATORY PROTEIN"/>
    <property type="match status" value="1"/>
</dbReference>
<dbReference type="GO" id="GO:0003677">
    <property type="term" value="F:DNA binding"/>
    <property type="evidence" value="ECO:0007669"/>
    <property type="project" value="UniProtKB-KW"/>
</dbReference>
<evidence type="ECO:0000256" key="1">
    <source>
        <dbReference type="ARBA" id="ARBA00004123"/>
    </source>
</evidence>
<dbReference type="PROSITE" id="PS00463">
    <property type="entry name" value="ZN2_CY6_FUNGAL_1"/>
    <property type="match status" value="1"/>
</dbReference>
<evidence type="ECO:0000313" key="8">
    <source>
        <dbReference type="EMBL" id="OKL55767.1"/>
    </source>
</evidence>
<dbReference type="Pfam" id="PF00172">
    <property type="entry name" value="Zn_clus"/>
    <property type="match status" value="1"/>
</dbReference>
<dbReference type="GeneID" id="31008754"/>
<evidence type="ECO:0000256" key="4">
    <source>
        <dbReference type="ARBA" id="ARBA00023163"/>
    </source>
</evidence>
<feature type="region of interest" description="Disordered" evidence="6">
    <location>
        <begin position="1"/>
        <end position="32"/>
    </location>
</feature>
<evidence type="ECO:0000256" key="5">
    <source>
        <dbReference type="ARBA" id="ARBA00023242"/>
    </source>
</evidence>
<organism evidence="8 9">
    <name type="scientific">Talaromyces atroroseus</name>
    <dbReference type="NCBI Taxonomy" id="1441469"/>
    <lineage>
        <taxon>Eukaryota</taxon>
        <taxon>Fungi</taxon>
        <taxon>Dikarya</taxon>
        <taxon>Ascomycota</taxon>
        <taxon>Pezizomycotina</taxon>
        <taxon>Eurotiomycetes</taxon>
        <taxon>Eurotiomycetidae</taxon>
        <taxon>Eurotiales</taxon>
        <taxon>Trichocomaceae</taxon>
        <taxon>Talaromyces</taxon>
        <taxon>Talaromyces sect. Trachyspermi</taxon>
    </lineage>
</organism>
<feature type="domain" description="Zn(2)-C6 fungal-type" evidence="7">
    <location>
        <begin position="40"/>
        <end position="69"/>
    </location>
</feature>
<dbReference type="PROSITE" id="PS50048">
    <property type="entry name" value="ZN2_CY6_FUNGAL_2"/>
    <property type="match status" value="1"/>
</dbReference>
<dbReference type="InterPro" id="IPR036864">
    <property type="entry name" value="Zn2-C6_fun-type_DNA-bd_sf"/>
</dbReference>
<evidence type="ECO:0000256" key="3">
    <source>
        <dbReference type="ARBA" id="ARBA00023125"/>
    </source>
</evidence>
<accession>A0A1Q5Q7E6</accession>
<evidence type="ECO:0000259" key="7">
    <source>
        <dbReference type="PROSITE" id="PS50048"/>
    </source>
</evidence>
<dbReference type="RefSeq" id="XP_020115888.1">
    <property type="nucleotide sequence ID" value="XM_020264056.1"/>
</dbReference>
<dbReference type="Proteomes" id="UP000214365">
    <property type="component" value="Unassembled WGS sequence"/>
</dbReference>
<dbReference type="GO" id="GO:0000981">
    <property type="term" value="F:DNA-binding transcription factor activity, RNA polymerase II-specific"/>
    <property type="evidence" value="ECO:0007669"/>
    <property type="project" value="InterPro"/>
</dbReference>
<keyword evidence="3" id="KW-0238">DNA-binding</keyword>
<keyword evidence="4" id="KW-0804">Transcription</keyword>
<feature type="compositionally biased region" description="Low complexity" evidence="6">
    <location>
        <begin position="19"/>
        <end position="29"/>
    </location>
</feature>
<dbReference type="Gene3D" id="4.10.240.10">
    <property type="entry name" value="Zn(2)-C6 fungal-type DNA-binding domain"/>
    <property type="match status" value="1"/>
</dbReference>
<dbReference type="AlphaFoldDB" id="A0A1Q5Q7E6"/>
<comment type="caution">
    <text evidence="8">The sequence shown here is derived from an EMBL/GenBank/DDBJ whole genome shotgun (WGS) entry which is preliminary data.</text>
</comment>
<dbReference type="InterPro" id="IPR050613">
    <property type="entry name" value="Sec_Metabolite_Reg"/>
</dbReference>
<keyword evidence="9" id="KW-1185">Reference proteome</keyword>
<dbReference type="OrthoDB" id="424974at2759"/>